<gene>
    <name evidence="1" type="ORF">F4821DRAFT_266121</name>
</gene>
<proteinExistence type="predicted"/>
<evidence type="ECO:0000313" key="1">
    <source>
        <dbReference type="EMBL" id="KAI6080200.1"/>
    </source>
</evidence>
<reference evidence="1 2" key="1">
    <citation type="journal article" date="2022" name="New Phytol.">
        <title>Ecological generalism drives hyperdiversity of secondary metabolite gene clusters in xylarialean endophytes.</title>
        <authorList>
            <person name="Franco M.E.E."/>
            <person name="Wisecaver J.H."/>
            <person name="Arnold A.E."/>
            <person name="Ju Y.M."/>
            <person name="Slot J.C."/>
            <person name="Ahrendt S."/>
            <person name="Moore L.P."/>
            <person name="Eastman K.E."/>
            <person name="Scott K."/>
            <person name="Konkel Z."/>
            <person name="Mondo S.J."/>
            <person name="Kuo A."/>
            <person name="Hayes R.D."/>
            <person name="Haridas S."/>
            <person name="Andreopoulos B."/>
            <person name="Riley R."/>
            <person name="LaButti K."/>
            <person name="Pangilinan J."/>
            <person name="Lipzen A."/>
            <person name="Amirebrahimi M."/>
            <person name="Yan J."/>
            <person name="Adam C."/>
            <person name="Keymanesh K."/>
            <person name="Ng V."/>
            <person name="Louie K."/>
            <person name="Northen T."/>
            <person name="Drula E."/>
            <person name="Henrissat B."/>
            <person name="Hsieh H.M."/>
            <person name="Youens-Clark K."/>
            <person name="Lutzoni F."/>
            <person name="Miadlikowska J."/>
            <person name="Eastwood D.C."/>
            <person name="Hamelin R.C."/>
            <person name="Grigoriev I.V."/>
            <person name="U'Ren J.M."/>
        </authorList>
    </citation>
    <scope>NUCLEOTIDE SEQUENCE [LARGE SCALE GENOMIC DNA]</scope>
    <source>
        <strain evidence="1 2">ER1909</strain>
    </source>
</reference>
<evidence type="ECO:0000313" key="2">
    <source>
        <dbReference type="Proteomes" id="UP001497680"/>
    </source>
</evidence>
<comment type="caution">
    <text evidence="1">The sequence shown here is derived from an EMBL/GenBank/DDBJ whole genome shotgun (WGS) entry which is preliminary data.</text>
</comment>
<sequence>MRFLKQFLPKAGMIWPEELVLLHEERRDRKVLIAMKSMVAISTSTRQETKAAMKAVDEMLATLFTTALQPPVLQILEEQESSYEFLCVVHRSNALAAKVSEATFVLLFGVLVEARMAWMKNPRNPYDIAQHGITARTIDEFLRQAPSWTNANIGFYEAALQGGYDHDDMDVKVNKEDQEAQEAQEEDMEMDEPKEAATMQMEIDGEMEDEHEEEEDEEVNDIARGIDDMEIDG</sequence>
<accession>A0ACC0CIH5</accession>
<dbReference type="Proteomes" id="UP001497680">
    <property type="component" value="Unassembled WGS sequence"/>
</dbReference>
<keyword evidence="2" id="KW-1185">Reference proteome</keyword>
<dbReference type="EMBL" id="MU394470">
    <property type="protein sequence ID" value="KAI6080200.1"/>
    <property type="molecule type" value="Genomic_DNA"/>
</dbReference>
<organism evidence="1 2">
    <name type="scientific">Hypoxylon rubiginosum</name>
    <dbReference type="NCBI Taxonomy" id="110542"/>
    <lineage>
        <taxon>Eukaryota</taxon>
        <taxon>Fungi</taxon>
        <taxon>Dikarya</taxon>
        <taxon>Ascomycota</taxon>
        <taxon>Pezizomycotina</taxon>
        <taxon>Sordariomycetes</taxon>
        <taxon>Xylariomycetidae</taxon>
        <taxon>Xylariales</taxon>
        <taxon>Hypoxylaceae</taxon>
        <taxon>Hypoxylon</taxon>
    </lineage>
</organism>
<name>A0ACC0CIH5_9PEZI</name>
<protein>
    <submittedName>
        <fullName evidence="1">Uncharacterized protein</fullName>
    </submittedName>
</protein>